<dbReference type="InterPro" id="IPR050425">
    <property type="entry name" value="NAD(P)_dehydrat-like"/>
</dbReference>
<reference evidence="4" key="1">
    <citation type="submission" date="2021-03" db="EMBL/GenBank/DDBJ databases">
        <title>Revisited historic fungal species revealed as producer of novel bioactive compounds through whole genome sequencing and comparative genomics.</title>
        <authorList>
            <person name="Vignolle G.A."/>
            <person name="Hochenegger N."/>
            <person name="Mach R.L."/>
            <person name="Mach-Aigner A.R."/>
            <person name="Javad Rahimi M."/>
            <person name="Salim K.A."/>
            <person name="Chan C.M."/>
            <person name="Lim L.B.L."/>
            <person name="Cai F."/>
            <person name="Druzhinina I.S."/>
            <person name="U'Ren J.M."/>
            <person name="Derntl C."/>
        </authorList>
    </citation>
    <scope>NUCLEOTIDE SEQUENCE</scope>
    <source>
        <strain evidence="4">TUCIM 5799</strain>
    </source>
</reference>
<dbReference type="PANTHER" id="PTHR10366:SF562">
    <property type="entry name" value="ALDEHYDE REDUCTASE II (AFU_ORTHOLOGUE AFUA_1G11360)"/>
    <property type="match status" value="1"/>
</dbReference>
<keyword evidence="5" id="KW-1185">Reference proteome</keyword>
<comment type="caution">
    <text evidence="4">The sequence shown here is derived from an EMBL/GenBank/DDBJ whole genome shotgun (WGS) entry which is preliminary data.</text>
</comment>
<dbReference type="Pfam" id="PF01370">
    <property type="entry name" value="Epimerase"/>
    <property type="match status" value="1"/>
</dbReference>
<name>A0A9P9WKI9_9PEZI</name>
<dbReference type="InterPro" id="IPR036291">
    <property type="entry name" value="NAD(P)-bd_dom_sf"/>
</dbReference>
<accession>A0A9P9WKI9</accession>
<proteinExistence type="inferred from homology"/>
<dbReference type="GO" id="GO:0016616">
    <property type="term" value="F:oxidoreductase activity, acting on the CH-OH group of donors, NAD or NADP as acceptor"/>
    <property type="evidence" value="ECO:0007669"/>
    <property type="project" value="TreeGrafter"/>
</dbReference>
<dbReference type="SUPFAM" id="SSF51735">
    <property type="entry name" value="NAD(P)-binding Rossmann-fold domains"/>
    <property type="match status" value="1"/>
</dbReference>
<dbReference type="EMBL" id="JAFIMR010000017">
    <property type="protein sequence ID" value="KAI1868186.1"/>
    <property type="molecule type" value="Genomic_DNA"/>
</dbReference>
<dbReference type="PANTHER" id="PTHR10366">
    <property type="entry name" value="NAD DEPENDENT EPIMERASE/DEHYDRATASE"/>
    <property type="match status" value="1"/>
</dbReference>
<gene>
    <name evidence="4" type="ORF">JX265_007009</name>
</gene>
<evidence type="ECO:0000313" key="5">
    <source>
        <dbReference type="Proteomes" id="UP000829685"/>
    </source>
</evidence>
<dbReference type="Gene3D" id="3.40.50.720">
    <property type="entry name" value="NAD(P)-binding Rossmann-like Domain"/>
    <property type="match status" value="1"/>
</dbReference>
<evidence type="ECO:0000259" key="3">
    <source>
        <dbReference type="Pfam" id="PF01370"/>
    </source>
</evidence>
<evidence type="ECO:0000256" key="2">
    <source>
        <dbReference type="ARBA" id="ARBA00023445"/>
    </source>
</evidence>
<protein>
    <recommendedName>
        <fullName evidence="3">NAD-dependent epimerase/dehydratase domain-containing protein</fullName>
    </recommendedName>
</protein>
<dbReference type="AlphaFoldDB" id="A0A9P9WKI9"/>
<dbReference type="Proteomes" id="UP000829685">
    <property type="component" value="Unassembled WGS sequence"/>
</dbReference>
<comment type="similarity">
    <text evidence="2">Belongs to the NAD(P)-dependent epimerase/dehydratase family. Dihydroflavonol-4-reductase subfamily.</text>
</comment>
<evidence type="ECO:0000256" key="1">
    <source>
        <dbReference type="ARBA" id="ARBA00023002"/>
    </source>
</evidence>
<keyword evidence="1" id="KW-0560">Oxidoreductase</keyword>
<feature type="domain" description="NAD-dependent epimerase/dehydratase" evidence="3">
    <location>
        <begin position="17"/>
        <end position="199"/>
    </location>
</feature>
<evidence type="ECO:0000313" key="4">
    <source>
        <dbReference type="EMBL" id="KAI1868186.1"/>
    </source>
</evidence>
<sequence length="334" mass="36811">MPMLDKADLVLPRGSVILVTGATGFIASNFIVEALEAGYKVRGTARSTGKAQKTKDVFKSPNYDAIVVPDMEAEGGFNEAVKGVDAIVHMSSPVSFSPNPKEVVPLAVQGATSILRSAAKEPRVHRFVFTSSSTATSLPTPGKHFKIDSNTWNTEIDGFVDFPPPYKPEYAFNVYAASKTKAEEAIWDFRKEHNPKFVINSILPSFNMGRVVDSPGGTGGMVVSAFKGDVKWDFPPQYMINVVDCARLHLIALIDGSLESQRILAFDTPFNWNVVLAQFREMFPEKQFPDDQPQGLDLSEVDNRLGAELLEKWYGQKSYTGLRESLKQNVEGLL</sequence>
<organism evidence="4 5">
    <name type="scientific">Neoarthrinium moseri</name>
    <dbReference type="NCBI Taxonomy" id="1658444"/>
    <lineage>
        <taxon>Eukaryota</taxon>
        <taxon>Fungi</taxon>
        <taxon>Dikarya</taxon>
        <taxon>Ascomycota</taxon>
        <taxon>Pezizomycotina</taxon>
        <taxon>Sordariomycetes</taxon>
        <taxon>Xylariomycetidae</taxon>
        <taxon>Amphisphaeriales</taxon>
        <taxon>Apiosporaceae</taxon>
        <taxon>Neoarthrinium</taxon>
    </lineage>
</organism>
<dbReference type="InterPro" id="IPR001509">
    <property type="entry name" value="Epimerase_deHydtase"/>
</dbReference>